<sequence>MPSALMIANRTPQRINGYTGVIATGTSTQYWANSQTRYPTYRTFYNEVNNYNRVHMPTRRPILPLTDDDDRKLRELVAVNDGLDEISYPIATIDTCDCVSYPDTILMVSECSGDAYWGTFQLKLTDGSCYDVSFDDTLVYQNCPSNAYPEYVTEYVLCEVDFTEGTDSSDYAYDTTESETETTSTSNLRQEETGGTKKTHVHFSVHRLLSLVLEGLFALQYPA</sequence>
<dbReference type="AlphaFoldDB" id="A0AAD9GLW2"/>
<accession>A0AAD9GLW2</accession>
<evidence type="ECO:0000313" key="3">
    <source>
        <dbReference type="Proteomes" id="UP001259832"/>
    </source>
</evidence>
<gene>
    <name evidence="2" type="ORF">P3T76_008084</name>
</gene>
<reference evidence="2" key="1">
    <citation type="submission" date="2023-08" db="EMBL/GenBank/DDBJ databases">
        <title>Reference Genome Resource for the Citrus Pathogen Phytophthora citrophthora.</title>
        <authorList>
            <person name="Moller H."/>
            <person name="Coetzee B."/>
            <person name="Rose L.J."/>
            <person name="Van Niekerk J.M."/>
        </authorList>
    </citation>
    <scope>NUCLEOTIDE SEQUENCE</scope>
    <source>
        <strain evidence="2">STE-U-9442</strain>
    </source>
</reference>
<dbReference type="Proteomes" id="UP001259832">
    <property type="component" value="Unassembled WGS sequence"/>
</dbReference>
<organism evidence="2 3">
    <name type="scientific">Phytophthora citrophthora</name>
    <dbReference type="NCBI Taxonomy" id="4793"/>
    <lineage>
        <taxon>Eukaryota</taxon>
        <taxon>Sar</taxon>
        <taxon>Stramenopiles</taxon>
        <taxon>Oomycota</taxon>
        <taxon>Peronosporomycetes</taxon>
        <taxon>Peronosporales</taxon>
        <taxon>Peronosporaceae</taxon>
        <taxon>Phytophthora</taxon>
    </lineage>
</organism>
<evidence type="ECO:0000313" key="2">
    <source>
        <dbReference type="EMBL" id="KAK1940633.1"/>
    </source>
</evidence>
<comment type="caution">
    <text evidence="2">The sequence shown here is derived from an EMBL/GenBank/DDBJ whole genome shotgun (WGS) entry which is preliminary data.</text>
</comment>
<dbReference type="EMBL" id="JASMQC010000014">
    <property type="protein sequence ID" value="KAK1940633.1"/>
    <property type="molecule type" value="Genomic_DNA"/>
</dbReference>
<name>A0AAD9GLW2_9STRA</name>
<feature type="region of interest" description="Disordered" evidence="1">
    <location>
        <begin position="169"/>
        <end position="195"/>
    </location>
</feature>
<evidence type="ECO:0000256" key="1">
    <source>
        <dbReference type="SAM" id="MobiDB-lite"/>
    </source>
</evidence>
<proteinExistence type="predicted"/>
<protein>
    <submittedName>
        <fullName evidence="2">Uncharacterized protein</fullName>
    </submittedName>
</protein>
<keyword evidence="3" id="KW-1185">Reference proteome</keyword>